<comment type="subcellular location">
    <subcellularLocation>
        <location evidence="1 9">Cytoplasm</location>
        <location evidence="1 9">Cytoskeleton</location>
    </subcellularLocation>
</comment>
<dbReference type="PANTHER" id="PTHR10619">
    <property type="entry name" value="F-ACTIN-CAPPING PROTEIN SUBUNIT BETA"/>
    <property type="match status" value="1"/>
</dbReference>
<dbReference type="GO" id="GO:0030036">
    <property type="term" value="P:actin cytoskeleton organization"/>
    <property type="evidence" value="ECO:0007669"/>
    <property type="project" value="InterPro"/>
</dbReference>
<comment type="subunit">
    <text evidence="9">Heterodimer of an alpha and a beta subunit.</text>
</comment>
<dbReference type="Gene3D" id="1.20.58.570">
    <property type="match status" value="1"/>
</dbReference>
<dbReference type="GO" id="GO:0008290">
    <property type="term" value="C:F-actin capping protein complex"/>
    <property type="evidence" value="ECO:0007669"/>
    <property type="project" value="UniProtKB-UniRule"/>
</dbReference>
<evidence type="ECO:0000313" key="11">
    <source>
        <dbReference type="EMBL" id="CUS23234.1"/>
    </source>
</evidence>
<dbReference type="PANTHER" id="PTHR10619:SF0">
    <property type="entry name" value="F-ACTIN-CAPPING PROTEIN SUBUNIT BETA ISOFORMS 1 AND 2"/>
    <property type="match status" value="1"/>
</dbReference>
<feature type="region of interest" description="Disordered" evidence="10">
    <location>
        <begin position="257"/>
        <end position="281"/>
    </location>
</feature>
<keyword evidence="12" id="KW-1185">Reference proteome</keyword>
<evidence type="ECO:0000313" key="12">
    <source>
        <dbReference type="Proteomes" id="UP000236544"/>
    </source>
</evidence>
<dbReference type="EMBL" id="LN890527">
    <property type="protein sequence ID" value="CUS23234.1"/>
    <property type="molecule type" value="Genomic_DNA"/>
</dbReference>
<evidence type="ECO:0000256" key="2">
    <source>
        <dbReference type="ARBA" id="ARBA00006039"/>
    </source>
</evidence>
<evidence type="ECO:0000256" key="8">
    <source>
        <dbReference type="ARBA" id="ARBA00025389"/>
    </source>
</evidence>
<dbReference type="InterPro" id="IPR019771">
    <property type="entry name" value="F-actin_capping_bsu_CS"/>
</dbReference>
<reference evidence="12" key="1">
    <citation type="submission" date="2015-10" db="EMBL/GenBank/DDBJ databases">
        <authorList>
            <person name="Devillers H."/>
        </authorList>
    </citation>
    <scope>NUCLEOTIDE SEQUENCE [LARGE SCALE GENOMIC DNA]</scope>
</reference>
<dbReference type="InterPro" id="IPR042276">
    <property type="entry name" value="CapZ_alpha/beta_2"/>
</dbReference>
<dbReference type="FunFam" id="1.20.58.570:FF:000001">
    <property type="entry name" value="F-actin-capping protein subunit beta"/>
    <property type="match status" value="1"/>
</dbReference>
<dbReference type="AlphaFoldDB" id="A0A0P1KTR2"/>
<sequence length="281" mass="31651">MSSYEAALDLLRRLDPTKVEQNLNQLIKLDPDLAEDLLASVDTPLKVKKDPSASQKEFLCCDYNRDIDSHRSPWSNKYVPALSAEDLEESPFPSDAIRTMEVLANDSFDIYRDLYYEGGVSSVYLWDLSDGTSADEAPNDFAGVVLLKKGENSRSSWDAIHVFEVLQEGGTQGQVSYRITTTIILHLNSEKKMTLAGNLTRQTERSFVPPGHPSLEQAGIWHVSNLGSVIEEVESQMRNQLEVVYFEKTKDIYRELRDSSQETTTQNRSAHEEVVKGLQGM</sequence>
<dbReference type="OrthoDB" id="9979678at2759"/>
<evidence type="ECO:0000256" key="10">
    <source>
        <dbReference type="SAM" id="MobiDB-lite"/>
    </source>
</evidence>
<comment type="similarity">
    <text evidence="2 9">Belongs to the F-actin-capping protein beta subunit family.</text>
</comment>
<keyword evidence="7 9" id="KW-0206">Cytoskeleton</keyword>
<keyword evidence="4 9" id="KW-0117">Actin capping</keyword>
<dbReference type="Proteomes" id="UP000236544">
    <property type="component" value="Unassembled WGS sequence"/>
</dbReference>
<evidence type="ECO:0000256" key="3">
    <source>
        <dbReference type="ARBA" id="ARBA00021859"/>
    </source>
</evidence>
<dbReference type="SUPFAM" id="SSF90096">
    <property type="entry name" value="Subunits of heterodimeric actin filament capping protein Capz"/>
    <property type="match status" value="1"/>
</dbReference>
<organism evidence="11 12">
    <name type="scientific">Lachancea quebecensis</name>
    <dbReference type="NCBI Taxonomy" id="1654605"/>
    <lineage>
        <taxon>Eukaryota</taxon>
        <taxon>Fungi</taxon>
        <taxon>Dikarya</taxon>
        <taxon>Ascomycota</taxon>
        <taxon>Saccharomycotina</taxon>
        <taxon>Saccharomycetes</taxon>
        <taxon>Saccharomycetales</taxon>
        <taxon>Saccharomycetaceae</taxon>
        <taxon>Lachancea</taxon>
    </lineage>
</organism>
<evidence type="ECO:0000256" key="1">
    <source>
        <dbReference type="ARBA" id="ARBA00004245"/>
    </source>
</evidence>
<accession>A0A0P1KTR2</accession>
<dbReference type="Gene3D" id="3.90.1150.210">
    <property type="entry name" value="F-actin capping protein, beta subunit"/>
    <property type="match status" value="1"/>
</dbReference>
<dbReference type="GO" id="GO:0030479">
    <property type="term" value="C:actin cortical patch"/>
    <property type="evidence" value="ECO:0007669"/>
    <property type="project" value="TreeGrafter"/>
</dbReference>
<dbReference type="InterPro" id="IPR043175">
    <property type="entry name" value="CAPZB_N"/>
</dbReference>
<evidence type="ECO:0000256" key="4">
    <source>
        <dbReference type="ARBA" id="ARBA00022467"/>
    </source>
</evidence>
<dbReference type="GO" id="GO:0000902">
    <property type="term" value="P:cell morphogenesis"/>
    <property type="evidence" value="ECO:0007669"/>
    <property type="project" value="TreeGrafter"/>
</dbReference>
<dbReference type="InterPro" id="IPR001698">
    <property type="entry name" value="CAPZB"/>
</dbReference>
<evidence type="ECO:0000256" key="5">
    <source>
        <dbReference type="ARBA" id="ARBA00022490"/>
    </source>
</evidence>
<dbReference type="GO" id="GO:0051016">
    <property type="term" value="P:barbed-end actin filament capping"/>
    <property type="evidence" value="ECO:0007669"/>
    <property type="project" value="UniProtKB-UniRule"/>
</dbReference>
<protein>
    <recommendedName>
        <fullName evidence="3 9">F-actin-capping protein subunit beta</fullName>
    </recommendedName>
</protein>
<evidence type="ECO:0000256" key="6">
    <source>
        <dbReference type="ARBA" id="ARBA00023203"/>
    </source>
</evidence>
<comment type="function">
    <text evidence="8 9">F-actin-capping proteins bind in a Ca(2+)-independent manner to the fast growing ends of actin filaments (barbed end) thereby blocking the exchange of subunits at these ends. Unlike other capping proteins (such as gelsolin and severin), these proteins do not sever actin filaments.</text>
</comment>
<evidence type="ECO:0000256" key="7">
    <source>
        <dbReference type="ARBA" id="ARBA00023212"/>
    </source>
</evidence>
<evidence type="ECO:0000256" key="9">
    <source>
        <dbReference type="RuleBase" id="RU365078"/>
    </source>
</evidence>
<gene>
    <name evidence="11" type="ORF">LAQU0_S09e00144g</name>
</gene>
<dbReference type="InterPro" id="IPR037282">
    <property type="entry name" value="CapZ_alpha/beta"/>
</dbReference>
<dbReference type="PROSITE" id="PS00231">
    <property type="entry name" value="F_ACTIN_CAPPING_BETA"/>
    <property type="match status" value="1"/>
</dbReference>
<keyword evidence="5 9" id="KW-0963">Cytoplasm</keyword>
<dbReference type="PRINTS" id="PR00192">
    <property type="entry name" value="FACTINCAPB"/>
</dbReference>
<dbReference type="Pfam" id="PF01115">
    <property type="entry name" value="F_actin_cap_B"/>
    <property type="match status" value="1"/>
</dbReference>
<dbReference type="GO" id="GO:0051015">
    <property type="term" value="F:actin filament binding"/>
    <property type="evidence" value="ECO:0007669"/>
    <property type="project" value="TreeGrafter"/>
</dbReference>
<name>A0A0P1KTR2_9SACH</name>
<proteinExistence type="inferred from homology"/>
<keyword evidence="6 9" id="KW-0009">Actin-binding</keyword>